<comment type="caution">
    <text evidence="24">The sequence shown here is derived from an EMBL/GenBank/DDBJ whole genome shotgun (WGS) entry which is preliminary data.</text>
</comment>
<dbReference type="Pfam" id="PF07478">
    <property type="entry name" value="Dala_Dala_lig_C"/>
    <property type="match status" value="1"/>
</dbReference>
<dbReference type="OrthoDB" id="9813261at2"/>
<evidence type="ECO:0000256" key="16">
    <source>
        <dbReference type="ARBA" id="ARBA00047614"/>
    </source>
</evidence>
<dbReference type="InterPro" id="IPR011095">
    <property type="entry name" value="Dala_Dala_lig_C"/>
</dbReference>
<comment type="similarity">
    <text evidence="5 18">Belongs to the D-alanine--D-alanine ligase family.</text>
</comment>
<dbReference type="RefSeq" id="WP_044218907.1">
    <property type="nucleotide sequence ID" value="NZ_JBKAGJ010000017.1"/>
</dbReference>
<comment type="catalytic activity">
    <reaction evidence="16 18">
        <text>2 D-alanine + ATP = D-alanyl-D-alanine + ADP + phosphate + H(+)</text>
        <dbReference type="Rhea" id="RHEA:11224"/>
        <dbReference type="ChEBI" id="CHEBI:15378"/>
        <dbReference type="ChEBI" id="CHEBI:30616"/>
        <dbReference type="ChEBI" id="CHEBI:43474"/>
        <dbReference type="ChEBI" id="CHEBI:57416"/>
        <dbReference type="ChEBI" id="CHEBI:57822"/>
        <dbReference type="ChEBI" id="CHEBI:456216"/>
        <dbReference type="EC" id="6.3.2.4"/>
    </reaction>
</comment>
<dbReference type="UniPathway" id="UPA00219"/>
<evidence type="ECO:0000256" key="19">
    <source>
        <dbReference type="PIRSR" id="PIRSR039102-1"/>
    </source>
</evidence>
<feature type="binding site" evidence="20">
    <location>
        <begin position="212"/>
        <end position="219"/>
    </location>
    <ligand>
        <name>ATP</name>
        <dbReference type="ChEBI" id="CHEBI:30616"/>
    </ligand>
</feature>
<evidence type="ECO:0000256" key="21">
    <source>
        <dbReference type="PIRSR" id="PIRSR039102-3"/>
    </source>
</evidence>
<evidence type="ECO:0000256" key="15">
    <source>
        <dbReference type="ARBA" id="ARBA00023316"/>
    </source>
</evidence>
<dbReference type="PROSITE" id="PS50975">
    <property type="entry name" value="ATP_GRASP"/>
    <property type="match status" value="1"/>
</dbReference>
<keyword evidence="7 18" id="KW-0436">Ligase</keyword>
<comment type="subcellular location">
    <subcellularLocation>
        <location evidence="3 18">Cytoplasm</location>
    </subcellularLocation>
</comment>
<organism evidence="24 25">
    <name type="scientific">Phaeodactylibacter xiamenensis</name>
    <dbReference type="NCBI Taxonomy" id="1524460"/>
    <lineage>
        <taxon>Bacteria</taxon>
        <taxon>Pseudomonadati</taxon>
        <taxon>Bacteroidota</taxon>
        <taxon>Saprospiria</taxon>
        <taxon>Saprospirales</taxon>
        <taxon>Haliscomenobacteraceae</taxon>
        <taxon>Phaeodactylibacter</taxon>
    </lineage>
</organism>
<comment type="pathway">
    <text evidence="17">Glycan biosynthesis.</text>
</comment>
<dbReference type="GO" id="GO:0008360">
    <property type="term" value="P:regulation of cell shape"/>
    <property type="evidence" value="ECO:0007669"/>
    <property type="project" value="UniProtKB-KW"/>
</dbReference>
<feature type="active site" evidence="19">
    <location>
        <position position="182"/>
    </location>
</feature>
<dbReference type="NCBIfam" id="NF002528">
    <property type="entry name" value="PRK01966.1-4"/>
    <property type="match status" value="1"/>
</dbReference>
<evidence type="ECO:0000256" key="13">
    <source>
        <dbReference type="ARBA" id="ARBA00022984"/>
    </source>
</evidence>
<name>A0A098S8A9_9BACT</name>
<evidence type="ECO:0000256" key="14">
    <source>
        <dbReference type="ARBA" id="ARBA00023211"/>
    </source>
</evidence>
<evidence type="ECO:0000256" key="8">
    <source>
        <dbReference type="ARBA" id="ARBA00022723"/>
    </source>
</evidence>
<proteinExistence type="inferred from homology"/>
<dbReference type="HAMAP" id="MF_00047">
    <property type="entry name" value="Dala_Dala_lig"/>
    <property type="match status" value="1"/>
</dbReference>
<dbReference type="GO" id="GO:0046872">
    <property type="term" value="F:metal ion binding"/>
    <property type="evidence" value="ECO:0007669"/>
    <property type="project" value="UniProtKB-KW"/>
</dbReference>
<evidence type="ECO:0000256" key="10">
    <source>
        <dbReference type="ARBA" id="ARBA00022840"/>
    </source>
</evidence>
<dbReference type="AlphaFoldDB" id="A0A098S8A9"/>
<feature type="binding site" evidence="20">
    <location>
        <position position="132"/>
    </location>
    <ligand>
        <name>ATP</name>
        <dbReference type="ChEBI" id="CHEBI:30616"/>
    </ligand>
</feature>
<gene>
    <name evidence="18" type="primary">ddl</name>
    <name evidence="24" type="ORF">IX84_09055</name>
</gene>
<dbReference type="PROSITE" id="PS00844">
    <property type="entry name" value="DALA_DALA_LIGASE_2"/>
    <property type="match status" value="1"/>
</dbReference>
<feature type="binding site" evidence="21">
    <location>
        <position position="305"/>
    </location>
    <ligand>
        <name>Mg(2+)</name>
        <dbReference type="ChEBI" id="CHEBI:18420"/>
        <label>2</label>
    </ligand>
</feature>
<evidence type="ECO:0000256" key="4">
    <source>
        <dbReference type="ARBA" id="ARBA00004752"/>
    </source>
</evidence>
<dbReference type="NCBIfam" id="NF002378">
    <property type="entry name" value="PRK01372.1"/>
    <property type="match status" value="1"/>
</dbReference>
<keyword evidence="12 18" id="KW-0133">Cell shape</keyword>
<dbReference type="InterPro" id="IPR016185">
    <property type="entry name" value="PreATP-grasp_dom_sf"/>
</dbReference>
<feature type="active site" evidence="19">
    <location>
        <position position="14"/>
    </location>
</feature>
<dbReference type="GO" id="GO:0005829">
    <property type="term" value="C:cytosol"/>
    <property type="evidence" value="ECO:0007669"/>
    <property type="project" value="TreeGrafter"/>
</dbReference>
<evidence type="ECO:0000256" key="12">
    <source>
        <dbReference type="ARBA" id="ARBA00022960"/>
    </source>
</evidence>
<evidence type="ECO:0000313" key="25">
    <source>
        <dbReference type="Proteomes" id="UP000029736"/>
    </source>
</evidence>
<dbReference type="GO" id="GO:0071555">
    <property type="term" value="P:cell wall organization"/>
    <property type="evidence" value="ECO:0007669"/>
    <property type="project" value="UniProtKB-KW"/>
</dbReference>
<feature type="binding site" evidence="20">
    <location>
        <begin position="304"/>
        <end position="305"/>
    </location>
    <ligand>
        <name>ATP</name>
        <dbReference type="ChEBI" id="CHEBI:30616"/>
    </ligand>
</feature>
<evidence type="ECO:0000256" key="1">
    <source>
        <dbReference type="ARBA" id="ARBA00001936"/>
    </source>
</evidence>
<feature type="binding site" evidence="20">
    <location>
        <begin position="182"/>
        <end position="183"/>
    </location>
    <ligand>
        <name>ATP</name>
        <dbReference type="ChEBI" id="CHEBI:30616"/>
    </ligand>
</feature>
<reference evidence="24 25" key="1">
    <citation type="journal article" date="2014" name="Int. J. Syst. Evol. Microbiol.">
        <title>Phaeodactylibacter xiamenensis gen. nov., sp. nov., a member of the family Saprospiraceae isolated from the marine alga Phaeodactylum tricornutum.</title>
        <authorList>
            <person name="Chen Z.Jr."/>
            <person name="Lei X."/>
            <person name="Lai Q."/>
            <person name="Li Y."/>
            <person name="Zhang B."/>
            <person name="Zhang J."/>
            <person name="Zhang H."/>
            <person name="Yang L."/>
            <person name="Zheng W."/>
            <person name="Tian Y."/>
            <person name="Yu Z."/>
            <person name="Xu H.Jr."/>
            <person name="Zheng T."/>
        </authorList>
    </citation>
    <scope>NUCLEOTIDE SEQUENCE [LARGE SCALE GENOMIC DNA]</scope>
    <source>
        <strain evidence="24 25">KD52</strain>
    </source>
</reference>
<dbReference type="EC" id="6.3.2.4" evidence="18"/>
<dbReference type="FunFam" id="3.30.470.20:FF:000008">
    <property type="entry name" value="D-alanine--D-alanine ligase"/>
    <property type="match status" value="1"/>
</dbReference>
<evidence type="ECO:0000256" key="6">
    <source>
        <dbReference type="ARBA" id="ARBA00022490"/>
    </source>
</evidence>
<keyword evidence="14 21" id="KW-0464">Manganese</keyword>
<evidence type="ECO:0000256" key="9">
    <source>
        <dbReference type="ARBA" id="ARBA00022741"/>
    </source>
</evidence>
<keyword evidence="8 21" id="KW-0479">Metal-binding</keyword>
<feature type="active site" evidence="19">
    <location>
        <position position="316"/>
    </location>
</feature>
<dbReference type="InterPro" id="IPR005905">
    <property type="entry name" value="D_ala_D_ala"/>
</dbReference>
<feature type="domain" description="ATP-grasp" evidence="23">
    <location>
        <begin position="136"/>
        <end position="338"/>
    </location>
</feature>
<feature type="binding site" evidence="20">
    <location>
        <begin position="174"/>
        <end position="176"/>
    </location>
    <ligand>
        <name>ATP</name>
        <dbReference type="ChEBI" id="CHEBI:30616"/>
    </ligand>
</feature>
<dbReference type="Gene3D" id="3.30.1490.20">
    <property type="entry name" value="ATP-grasp fold, A domain"/>
    <property type="match status" value="1"/>
</dbReference>
<dbReference type="InterPro" id="IPR011761">
    <property type="entry name" value="ATP-grasp"/>
</dbReference>
<dbReference type="PANTHER" id="PTHR23132:SF25">
    <property type="entry name" value="D-ALANINE--D-ALANINE LIGASE A"/>
    <property type="match status" value="1"/>
</dbReference>
<dbReference type="FunFam" id="3.30.1490.20:FF:000007">
    <property type="entry name" value="D-alanine--D-alanine ligase"/>
    <property type="match status" value="1"/>
</dbReference>
<comment type="cofactor">
    <cofactor evidence="21">
        <name>Mg(2+)</name>
        <dbReference type="ChEBI" id="CHEBI:18420"/>
    </cofactor>
    <cofactor evidence="21">
        <name>Mn(2+)</name>
        <dbReference type="ChEBI" id="CHEBI:29035"/>
    </cofactor>
    <text evidence="21">Binds 2 magnesium or manganese ions per subunit.</text>
</comment>
<evidence type="ECO:0000256" key="2">
    <source>
        <dbReference type="ARBA" id="ARBA00003921"/>
    </source>
</evidence>
<evidence type="ECO:0000256" key="5">
    <source>
        <dbReference type="ARBA" id="ARBA00010871"/>
    </source>
</evidence>
<dbReference type="PIRSF" id="PIRSF039102">
    <property type="entry name" value="Ddl/VanB"/>
    <property type="match status" value="1"/>
</dbReference>
<keyword evidence="13 18" id="KW-0573">Peptidoglycan synthesis</keyword>
<keyword evidence="25" id="KW-1185">Reference proteome</keyword>
<evidence type="ECO:0000313" key="24">
    <source>
        <dbReference type="EMBL" id="KGE88340.1"/>
    </source>
</evidence>
<dbReference type="GO" id="GO:0008716">
    <property type="term" value="F:D-alanine-D-alanine ligase activity"/>
    <property type="evidence" value="ECO:0007669"/>
    <property type="project" value="UniProtKB-UniRule"/>
</dbReference>
<dbReference type="NCBIfam" id="TIGR01205">
    <property type="entry name" value="D_ala_D_alaTIGR"/>
    <property type="match status" value="1"/>
</dbReference>
<dbReference type="Proteomes" id="UP000029736">
    <property type="component" value="Unassembled WGS sequence"/>
</dbReference>
<comment type="pathway">
    <text evidence="4 18">Cell wall biogenesis; peptidoglycan biosynthesis.</text>
</comment>
<dbReference type="Gene3D" id="3.30.470.20">
    <property type="entry name" value="ATP-grasp fold, B domain"/>
    <property type="match status" value="1"/>
</dbReference>
<dbReference type="PANTHER" id="PTHR23132">
    <property type="entry name" value="D-ALANINE--D-ALANINE LIGASE"/>
    <property type="match status" value="1"/>
</dbReference>
<dbReference type="InterPro" id="IPR000291">
    <property type="entry name" value="D-Ala_lig_Van_CS"/>
</dbReference>
<keyword evidence="11 21" id="KW-0460">Magnesium</keyword>
<accession>A0A098S8A9</accession>
<dbReference type="Pfam" id="PF01820">
    <property type="entry name" value="Dala_Dala_lig_N"/>
    <property type="match status" value="1"/>
</dbReference>
<keyword evidence="15 18" id="KW-0961">Cell wall biogenesis/degradation</keyword>
<evidence type="ECO:0000256" key="20">
    <source>
        <dbReference type="PIRSR" id="PIRSR039102-2"/>
    </source>
</evidence>
<dbReference type="SUPFAM" id="SSF56059">
    <property type="entry name" value="Glutathione synthetase ATP-binding domain-like"/>
    <property type="match status" value="1"/>
</dbReference>
<evidence type="ECO:0000256" key="18">
    <source>
        <dbReference type="HAMAP-Rule" id="MF_00047"/>
    </source>
</evidence>
<comment type="function">
    <text evidence="2 18">Cell wall formation.</text>
</comment>
<dbReference type="Gene3D" id="3.40.50.20">
    <property type="match status" value="1"/>
</dbReference>
<dbReference type="EMBL" id="JPOS01000019">
    <property type="protein sequence ID" value="KGE88340.1"/>
    <property type="molecule type" value="Genomic_DNA"/>
</dbReference>
<dbReference type="STRING" id="1524460.IX84_09055"/>
<dbReference type="SUPFAM" id="SSF52440">
    <property type="entry name" value="PreATP-grasp domain"/>
    <property type="match status" value="1"/>
</dbReference>
<dbReference type="PROSITE" id="PS00843">
    <property type="entry name" value="DALA_DALA_LIGASE_1"/>
    <property type="match status" value="1"/>
</dbReference>
<keyword evidence="10 22" id="KW-0067">ATP-binding</keyword>
<feature type="binding site" evidence="21">
    <location>
        <position position="305"/>
    </location>
    <ligand>
        <name>Mg(2+)</name>
        <dbReference type="ChEBI" id="CHEBI:18420"/>
        <label>1</label>
    </ligand>
</feature>
<feature type="binding site" evidence="21">
    <location>
        <position position="292"/>
    </location>
    <ligand>
        <name>Mg(2+)</name>
        <dbReference type="ChEBI" id="CHEBI:18420"/>
        <label>1</label>
    </ligand>
</feature>
<keyword evidence="9 20" id="KW-0547">Nucleotide-binding</keyword>
<feature type="binding site" evidence="21">
    <location>
        <position position="307"/>
    </location>
    <ligand>
        <name>Mg(2+)</name>
        <dbReference type="ChEBI" id="CHEBI:18420"/>
        <label>2</label>
    </ligand>
</feature>
<dbReference type="InterPro" id="IPR011127">
    <property type="entry name" value="Dala_Dala_lig_N"/>
</dbReference>
<evidence type="ECO:0000256" key="22">
    <source>
        <dbReference type="PROSITE-ProRule" id="PRU00409"/>
    </source>
</evidence>
<comment type="cofactor">
    <cofactor evidence="1">
        <name>Mn(2+)</name>
        <dbReference type="ChEBI" id="CHEBI:29035"/>
    </cofactor>
</comment>
<evidence type="ECO:0000259" key="23">
    <source>
        <dbReference type="PROSITE" id="PS50975"/>
    </source>
</evidence>
<dbReference type="GO" id="GO:0009252">
    <property type="term" value="P:peptidoglycan biosynthetic process"/>
    <property type="evidence" value="ECO:0007669"/>
    <property type="project" value="UniProtKB-UniRule"/>
</dbReference>
<evidence type="ECO:0000256" key="11">
    <source>
        <dbReference type="ARBA" id="ARBA00022842"/>
    </source>
</evidence>
<keyword evidence="6 18" id="KW-0963">Cytoplasm</keyword>
<evidence type="ECO:0000256" key="7">
    <source>
        <dbReference type="ARBA" id="ARBA00022598"/>
    </source>
</evidence>
<protein>
    <recommendedName>
        <fullName evidence="18">D-alanine--D-alanine ligase</fullName>
        <ecNumber evidence="18">6.3.2.4</ecNumber>
    </recommendedName>
    <alternativeName>
        <fullName evidence="18">D-Ala-D-Ala ligase</fullName>
    </alternativeName>
    <alternativeName>
        <fullName evidence="18">D-alanylalanine synthetase</fullName>
    </alternativeName>
</protein>
<dbReference type="GO" id="GO:0005524">
    <property type="term" value="F:ATP binding"/>
    <property type="evidence" value="ECO:0007669"/>
    <property type="project" value="UniProtKB-UniRule"/>
</dbReference>
<evidence type="ECO:0000256" key="17">
    <source>
        <dbReference type="ARBA" id="ARBA00060592"/>
    </source>
</evidence>
<evidence type="ECO:0000256" key="3">
    <source>
        <dbReference type="ARBA" id="ARBA00004496"/>
    </source>
</evidence>
<dbReference type="InterPro" id="IPR013815">
    <property type="entry name" value="ATP_grasp_subdomain_1"/>
</dbReference>
<sequence length="356" mass="39410">MKTIAVICGGQSPEHEISVRSAKNILAAIRRDRFQVVLIGIDRAGRWRLQEEGSLGRFVGETGPELAIIPGKSTGQFLRLDTHQTLLPQPDAAFMIVHGPTGEDGVLQGLLRTIDLPFVGPDVLGSAVSMDKDVAKRLLRQAGIKVAQDIVIRKGYARQWTYEQVTNKLGSPVFVKPANMGSSVGVHKVSRAEQFNAAVADALLYDQKVLIEEMIKGREVECAVLGNETPEATEVGEIVTPEEYSFDAKYEDPDTAKLLIPTEVRPEELPRLQAIALSAFKALECEVMARVDMFLTPEGDIYVNEVNTLPGFTDISMYPQLWEAAGLSYSDLIERLLAFAQQRYQRRKALKTDFRP</sequence>